<accession>J3M5D5</accession>
<dbReference type="PANTHER" id="PTHR11697">
    <property type="entry name" value="GENERAL TRANSCRIPTION FACTOR 2-RELATED ZINC FINGER PROTEIN"/>
    <property type="match status" value="1"/>
</dbReference>
<dbReference type="OMA" id="ILIHEVH"/>
<dbReference type="InterPro" id="IPR055298">
    <property type="entry name" value="AtLOH3-like"/>
</dbReference>
<proteinExistence type="predicted"/>
<organism evidence="2">
    <name type="scientific">Oryza brachyantha</name>
    <name type="common">malo sina</name>
    <dbReference type="NCBI Taxonomy" id="4533"/>
    <lineage>
        <taxon>Eukaryota</taxon>
        <taxon>Viridiplantae</taxon>
        <taxon>Streptophyta</taxon>
        <taxon>Embryophyta</taxon>
        <taxon>Tracheophyta</taxon>
        <taxon>Spermatophyta</taxon>
        <taxon>Magnoliopsida</taxon>
        <taxon>Liliopsida</taxon>
        <taxon>Poales</taxon>
        <taxon>Poaceae</taxon>
        <taxon>BOP clade</taxon>
        <taxon>Oryzoideae</taxon>
        <taxon>Oryzeae</taxon>
        <taxon>Oryzinae</taxon>
        <taxon>Oryza</taxon>
    </lineage>
</organism>
<reference evidence="2" key="2">
    <citation type="submission" date="2013-04" db="UniProtKB">
        <authorList>
            <consortium name="EnsemblPlants"/>
        </authorList>
    </citation>
    <scope>IDENTIFICATION</scope>
</reference>
<feature type="domain" description="DUF4371" evidence="1">
    <location>
        <begin position="1"/>
        <end position="63"/>
    </location>
</feature>
<sequence length="196" mass="22584">MAVILRFVNDEGKEMERLLGLQHVESCTVVALKEAFVSMLNSHKLPICRLRGQCYDGASNMRDCLSHALQRKDQDIIEARHLIIDVKEQLQDMRDNGWDPLFKRAKEFCDKMIEAPDMEKKINARGTSAHRKQNVTNMHFYHVEVFLAAIDAILSEMNHRFGEVSSELLVCMACLNPRNSFSNFDVDKLVRLAQIY</sequence>
<dbReference type="InterPro" id="IPR025398">
    <property type="entry name" value="DUF4371"/>
</dbReference>
<dbReference type="AlphaFoldDB" id="J3M5D5"/>
<dbReference type="STRING" id="4533.J3M5D5"/>
<dbReference type="Pfam" id="PF14291">
    <property type="entry name" value="DUF4371"/>
    <property type="match status" value="1"/>
</dbReference>
<keyword evidence="3" id="KW-1185">Reference proteome</keyword>
<reference evidence="2" key="1">
    <citation type="journal article" date="2013" name="Nat. Commun.">
        <title>Whole-genome sequencing of Oryza brachyantha reveals mechanisms underlying Oryza genome evolution.</title>
        <authorList>
            <person name="Chen J."/>
            <person name="Huang Q."/>
            <person name="Gao D."/>
            <person name="Wang J."/>
            <person name="Lang Y."/>
            <person name="Liu T."/>
            <person name="Li B."/>
            <person name="Bai Z."/>
            <person name="Luis Goicoechea J."/>
            <person name="Liang C."/>
            <person name="Chen C."/>
            <person name="Zhang W."/>
            <person name="Sun S."/>
            <person name="Liao Y."/>
            <person name="Zhang X."/>
            <person name="Yang L."/>
            <person name="Song C."/>
            <person name="Wang M."/>
            <person name="Shi J."/>
            <person name="Liu G."/>
            <person name="Liu J."/>
            <person name="Zhou H."/>
            <person name="Zhou W."/>
            <person name="Yu Q."/>
            <person name="An N."/>
            <person name="Chen Y."/>
            <person name="Cai Q."/>
            <person name="Wang B."/>
            <person name="Liu B."/>
            <person name="Min J."/>
            <person name="Huang Y."/>
            <person name="Wu H."/>
            <person name="Li Z."/>
            <person name="Zhang Y."/>
            <person name="Yin Y."/>
            <person name="Song W."/>
            <person name="Jiang J."/>
            <person name="Jackson S.A."/>
            <person name="Wing R.A."/>
            <person name="Wang J."/>
            <person name="Chen M."/>
        </authorList>
    </citation>
    <scope>NUCLEOTIDE SEQUENCE [LARGE SCALE GENOMIC DNA]</scope>
    <source>
        <strain evidence="2">cv. IRGC 101232</strain>
    </source>
</reference>
<name>J3M5D5_ORYBR</name>
<dbReference type="eggNOG" id="ENOG502R6J9">
    <property type="taxonomic scope" value="Eukaryota"/>
</dbReference>
<dbReference type="Gramene" id="OB05G18090.1">
    <property type="protein sequence ID" value="OB05G18090.1"/>
    <property type="gene ID" value="OB05G18090"/>
</dbReference>
<evidence type="ECO:0000259" key="1">
    <source>
        <dbReference type="Pfam" id="PF14291"/>
    </source>
</evidence>
<dbReference type="Proteomes" id="UP000006038">
    <property type="component" value="Chromosome 5"/>
</dbReference>
<dbReference type="HOGENOM" id="CLU_101970_0_0_1"/>
<evidence type="ECO:0000313" key="2">
    <source>
        <dbReference type="EnsemblPlants" id="OB05G18090.1"/>
    </source>
</evidence>
<protein>
    <recommendedName>
        <fullName evidence="1">DUF4371 domain-containing protein</fullName>
    </recommendedName>
</protein>
<evidence type="ECO:0000313" key="3">
    <source>
        <dbReference type="Proteomes" id="UP000006038"/>
    </source>
</evidence>
<dbReference type="EnsemblPlants" id="OB05G18090.1">
    <property type="protein sequence ID" value="OB05G18090.1"/>
    <property type="gene ID" value="OB05G18090"/>
</dbReference>
<dbReference type="PANTHER" id="PTHR11697:SF230">
    <property type="entry name" value="ZINC FINGER, MYM DOMAIN CONTAINING 1"/>
    <property type="match status" value="1"/>
</dbReference>